<dbReference type="UniPathway" id="UPA00121">
    <property type="reaction ID" value="UER00345"/>
</dbReference>
<dbReference type="FunFam" id="3.40.190.10:FF:000254">
    <property type="entry name" value="Prephenate dehydratase"/>
    <property type="match status" value="1"/>
</dbReference>
<dbReference type="PANTHER" id="PTHR21022">
    <property type="entry name" value="PREPHENATE DEHYDRATASE P PROTEIN"/>
    <property type="match status" value="1"/>
</dbReference>
<evidence type="ECO:0000313" key="10">
    <source>
        <dbReference type="Proteomes" id="UP000262825"/>
    </source>
</evidence>
<keyword evidence="10" id="KW-1185">Reference proteome</keyword>
<dbReference type="OrthoDB" id="983542at2759"/>
<dbReference type="PANTHER" id="PTHR21022:SF19">
    <property type="entry name" value="PREPHENATE DEHYDRATASE-RELATED"/>
    <property type="match status" value="1"/>
</dbReference>
<dbReference type="AlphaFoldDB" id="A0A376BBW3"/>
<dbReference type="SUPFAM" id="SSF53850">
    <property type="entry name" value="Periplasmic binding protein-like II"/>
    <property type="match status" value="1"/>
</dbReference>
<dbReference type="InterPro" id="IPR045865">
    <property type="entry name" value="ACT-like_dom_sf"/>
</dbReference>
<protein>
    <recommendedName>
        <fullName evidence="2">prephenate dehydratase</fullName>
        <ecNumber evidence="2">4.2.1.51</ecNumber>
    </recommendedName>
</protein>
<evidence type="ECO:0000256" key="2">
    <source>
        <dbReference type="ARBA" id="ARBA00013147"/>
    </source>
</evidence>
<name>A0A376BBW3_9ASCO</name>
<evidence type="ECO:0000313" key="9">
    <source>
        <dbReference type="EMBL" id="SSD62117.1"/>
    </source>
</evidence>
<dbReference type="PROSITE" id="PS51171">
    <property type="entry name" value="PREPHENATE_DEHYDR_3"/>
    <property type="match status" value="1"/>
</dbReference>
<keyword evidence="6" id="KW-0456">Lyase</keyword>
<evidence type="ECO:0000256" key="3">
    <source>
        <dbReference type="ARBA" id="ARBA00022605"/>
    </source>
</evidence>
<dbReference type="VEuPathDB" id="FungiDB:SCODWIG_03879"/>
<dbReference type="GO" id="GO:0009094">
    <property type="term" value="P:L-phenylalanine biosynthetic process"/>
    <property type="evidence" value="ECO:0007669"/>
    <property type="project" value="UniProtKB-UniPathway"/>
</dbReference>
<keyword evidence="3" id="KW-0028">Amino-acid biosynthesis</keyword>
<dbReference type="SUPFAM" id="SSF55021">
    <property type="entry name" value="ACT-like"/>
    <property type="match status" value="1"/>
</dbReference>
<dbReference type="Proteomes" id="UP000262825">
    <property type="component" value="Unassembled WGS sequence"/>
</dbReference>
<keyword evidence="5" id="KW-0584">Phenylalanine biosynthesis</keyword>
<feature type="domain" description="ACT" evidence="8">
    <location>
        <begin position="242"/>
        <end position="324"/>
    </location>
</feature>
<evidence type="ECO:0000259" key="7">
    <source>
        <dbReference type="PROSITE" id="PS51171"/>
    </source>
</evidence>
<dbReference type="GO" id="GO:0005737">
    <property type="term" value="C:cytoplasm"/>
    <property type="evidence" value="ECO:0007669"/>
    <property type="project" value="TreeGrafter"/>
</dbReference>
<dbReference type="CDD" id="cd13532">
    <property type="entry name" value="PBP2_PDT_like"/>
    <property type="match status" value="1"/>
</dbReference>
<dbReference type="EC" id="4.2.1.51" evidence="2"/>
<keyword evidence="4" id="KW-0057">Aromatic amino acid biosynthesis</keyword>
<dbReference type="EMBL" id="UFAJ01001156">
    <property type="protein sequence ID" value="SSD62117.1"/>
    <property type="molecule type" value="Genomic_DNA"/>
</dbReference>
<feature type="domain" description="Prephenate dehydratase" evidence="7">
    <location>
        <begin position="3"/>
        <end position="219"/>
    </location>
</feature>
<dbReference type="InterPro" id="IPR008242">
    <property type="entry name" value="Chor_mutase/pphenate_deHydtase"/>
</dbReference>
<dbReference type="Pfam" id="PF00800">
    <property type="entry name" value="PDT"/>
    <property type="match status" value="1"/>
</dbReference>
<evidence type="ECO:0000256" key="4">
    <source>
        <dbReference type="ARBA" id="ARBA00023141"/>
    </source>
</evidence>
<reference evidence="10" key="1">
    <citation type="submission" date="2018-06" db="EMBL/GenBank/DDBJ databases">
        <authorList>
            <person name="Guldener U."/>
        </authorList>
    </citation>
    <scope>NUCLEOTIDE SEQUENCE [LARGE SCALE GENOMIC DNA]</scope>
    <source>
        <strain evidence="10">UTAD17</strain>
    </source>
</reference>
<evidence type="ECO:0000256" key="6">
    <source>
        <dbReference type="ARBA" id="ARBA00023239"/>
    </source>
</evidence>
<comment type="pathway">
    <text evidence="1">Amino-acid biosynthesis; L-phenylalanine biosynthesis; phenylpyruvate from prephenate: step 1/1.</text>
</comment>
<dbReference type="Gene3D" id="3.30.70.260">
    <property type="match status" value="1"/>
</dbReference>
<dbReference type="Gene3D" id="3.40.190.10">
    <property type="entry name" value="Periplasmic binding protein-like II"/>
    <property type="match status" value="2"/>
</dbReference>
<proteinExistence type="predicted"/>
<gene>
    <name evidence="9" type="ORF">SCODWIG_03879</name>
</gene>
<dbReference type="InterPro" id="IPR002912">
    <property type="entry name" value="ACT_dom"/>
</dbReference>
<organism evidence="9 10">
    <name type="scientific">Saccharomycodes ludwigii</name>
    <dbReference type="NCBI Taxonomy" id="36035"/>
    <lineage>
        <taxon>Eukaryota</taxon>
        <taxon>Fungi</taxon>
        <taxon>Dikarya</taxon>
        <taxon>Ascomycota</taxon>
        <taxon>Saccharomycotina</taxon>
        <taxon>Saccharomycetes</taxon>
        <taxon>Saccharomycodales</taxon>
        <taxon>Saccharomycodaceae</taxon>
        <taxon>Saccharomycodes</taxon>
    </lineage>
</organism>
<dbReference type="PROSITE" id="PS51671">
    <property type="entry name" value="ACT"/>
    <property type="match status" value="1"/>
</dbReference>
<sequence length="328" mass="37553">MTKIVFLGPLGTYSHQAVIQQFGDSDNTTTSQKQKYELIPASTIPNCFDILYNDKSIDYAVVPFENSTNGQVAFTYDLLRDWISKKENNFVLGSNEILPPLFAIAEQYVNVEHCLISPIPLDSIPSHFQNLYSHPQVWGQINEYMNSKLNGKFDKRIDTTSTADGIKQCIKDYNNTDGDKILSLAIGSRIGAMINNAYIIESGINDLKGNTTRFLILQRNQEKNVCNSLAYDADHKEMVSLMLFTIKKNVPGCLVEVLNILKDYGINMTSISSRPSGKLEQNWEYVFYIEYIYDPSKPWKTEIYPKFNEKCISWCVWGIFNRNPDYYK</sequence>
<dbReference type="GO" id="GO:0004664">
    <property type="term" value="F:prephenate dehydratase activity"/>
    <property type="evidence" value="ECO:0007669"/>
    <property type="project" value="UniProtKB-EC"/>
</dbReference>
<dbReference type="CDD" id="cd04905">
    <property type="entry name" value="ACT_CM-PDT"/>
    <property type="match status" value="1"/>
</dbReference>
<evidence type="ECO:0000259" key="8">
    <source>
        <dbReference type="PROSITE" id="PS51671"/>
    </source>
</evidence>
<evidence type="ECO:0000256" key="1">
    <source>
        <dbReference type="ARBA" id="ARBA00004741"/>
    </source>
</evidence>
<dbReference type="InterPro" id="IPR001086">
    <property type="entry name" value="Preph_deHydtase"/>
</dbReference>
<accession>A0A376BBW3</accession>
<evidence type="ECO:0000256" key="5">
    <source>
        <dbReference type="ARBA" id="ARBA00023222"/>
    </source>
</evidence>
<dbReference type="PIRSF" id="PIRSF001500">
    <property type="entry name" value="Chor_mut_pdt_Ppr"/>
    <property type="match status" value="1"/>
</dbReference>